<keyword evidence="8" id="KW-0408">Iron</keyword>
<keyword evidence="9" id="KW-0411">Iron-sulfur</keyword>
<dbReference type="Pfam" id="PF03313">
    <property type="entry name" value="SDH_alpha"/>
    <property type="match status" value="1"/>
</dbReference>
<protein>
    <recommendedName>
        <fullName evidence="4">L-serine ammonia-lyase</fullName>
        <ecNumber evidence="4">4.3.1.17</ecNumber>
    </recommendedName>
    <alternativeName>
        <fullName evidence="11">L-serine deaminase</fullName>
    </alternativeName>
</protein>
<gene>
    <name evidence="15" type="ORF">SAMN02745191_2008</name>
</gene>
<evidence type="ECO:0000259" key="14">
    <source>
        <dbReference type="Pfam" id="PF03315"/>
    </source>
</evidence>
<evidence type="ECO:0000256" key="12">
    <source>
        <dbReference type="ARBA" id="ARBA00049406"/>
    </source>
</evidence>
<dbReference type="OrthoDB" id="9805537at2"/>
<dbReference type="PANTHER" id="PTHR30182">
    <property type="entry name" value="L-SERINE DEHYDRATASE"/>
    <property type="match status" value="1"/>
</dbReference>
<dbReference type="InterPro" id="IPR005130">
    <property type="entry name" value="Ser_deHydtase-like_asu"/>
</dbReference>
<evidence type="ECO:0000256" key="11">
    <source>
        <dbReference type="ARBA" id="ARBA00041766"/>
    </source>
</evidence>
<keyword evidence="6" id="KW-0004">4Fe-4S</keyword>
<comment type="catalytic activity">
    <reaction evidence="12">
        <text>L-serine = pyruvate + NH4(+)</text>
        <dbReference type="Rhea" id="RHEA:19169"/>
        <dbReference type="ChEBI" id="CHEBI:15361"/>
        <dbReference type="ChEBI" id="CHEBI:28938"/>
        <dbReference type="ChEBI" id="CHEBI:33384"/>
        <dbReference type="EC" id="4.3.1.17"/>
    </reaction>
</comment>
<feature type="domain" description="Serine dehydratase beta chain" evidence="14">
    <location>
        <begin position="3"/>
        <end position="60"/>
    </location>
</feature>
<comment type="pathway">
    <text evidence="2">Carbohydrate biosynthesis; gluconeogenesis.</text>
</comment>
<evidence type="ECO:0000256" key="2">
    <source>
        <dbReference type="ARBA" id="ARBA00004742"/>
    </source>
</evidence>
<keyword evidence="5" id="KW-0312">Gluconeogenesis</keyword>
<dbReference type="EMBL" id="FUWY01000006">
    <property type="protein sequence ID" value="SJZ90586.1"/>
    <property type="molecule type" value="Genomic_DNA"/>
</dbReference>
<dbReference type="GO" id="GO:0003941">
    <property type="term" value="F:L-serine ammonia-lyase activity"/>
    <property type="evidence" value="ECO:0007669"/>
    <property type="project" value="UniProtKB-EC"/>
</dbReference>
<reference evidence="16" key="1">
    <citation type="submission" date="2017-02" db="EMBL/GenBank/DDBJ databases">
        <authorList>
            <person name="Varghese N."/>
            <person name="Submissions S."/>
        </authorList>
    </citation>
    <scope>NUCLEOTIDE SEQUENCE [LARGE SCALE GENOMIC DNA]</scope>
    <source>
        <strain evidence="16">ATCC 25662</strain>
    </source>
</reference>
<evidence type="ECO:0000256" key="5">
    <source>
        <dbReference type="ARBA" id="ARBA00022432"/>
    </source>
</evidence>
<dbReference type="Proteomes" id="UP000243297">
    <property type="component" value="Unassembled WGS sequence"/>
</dbReference>
<dbReference type="GO" id="GO:0046872">
    <property type="term" value="F:metal ion binding"/>
    <property type="evidence" value="ECO:0007669"/>
    <property type="project" value="UniProtKB-KW"/>
</dbReference>
<comment type="similarity">
    <text evidence="3">Belongs to the iron-sulfur dependent L-serine dehydratase family.</text>
</comment>
<dbReference type="Gene3D" id="3.30.1330.90">
    <property type="entry name" value="D-3-phosphoglycerate dehydrogenase, domain 3"/>
    <property type="match status" value="1"/>
</dbReference>
<evidence type="ECO:0000256" key="6">
    <source>
        <dbReference type="ARBA" id="ARBA00022485"/>
    </source>
</evidence>
<comment type="cofactor">
    <cofactor evidence="1">
        <name>[4Fe-4S] cluster</name>
        <dbReference type="ChEBI" id="CHEBI:49883"/>
    </cofactor>
</comment>
<dbReference type="Pfam" id="PF03315">
    <property type="entry name" value="SDH_beta"/>
    <property type="match status" value="1"/>
</dbReference>
<dbReference type="RefSeq" id="WP_078712408.1">
    <property type="nucleotide sequence ID" value="NZ_FUWY01000006.1"/>
</dbReference>
<dbReference type="PANTHER" id="PTHR30182:SF1">
    <property type="entry name" value="L-SERINE DEHYDRATASE 1"/>
    <property type="match status" value="1"/>
</dbReference>
<sequence>MQSLRELYKIGPGPSSSHTLAPKRACLLFLEEYGQLPRYEVDLFGSLSLTGKGHFTDKIIEDTLAPSSVEIHFNATWEERHPNGFYLRGYNQENVCIALWTVFSLGGGSIDIKEKKLSYNEECYPEKSLDEIKELCTNQKINLVDYVLENEDDNIEQYLNGVLTAMLNSVHRGINATGILPGRLNVEKCAKSLNIQAQTTQDDNEKTKLLLMSYAYGACEENASLGEVVTAPTLGACGVLASLMYYYYNDVGISRNKLIRALMVAGIFGNLIKTNATISGAIGGCQAEVGTACAMASAAAAYLNDLNIKQIEYAAEIGIEHNLGLTCDPVEGYVIIPCIERNAVAVLRALDACTLSKYMYKIKPNKVTFDMIVNTMNYTGQKIAIELKETSLGGLANEFKTKDEPKILLEAKDCYEEKQKIILPLTEDDIELEDTLVFDDIVLDENDEPTSPIKFKL</sequence>
<keyword evidence="16" id="KW-1185">Reference proteome</keyword>
<feature type="domain" description="Serine dehydratase-like alpha subunit" evidence="13">
    <location>
        <begin position="121"/>
        <end position="396"/>
    </location>
</feature>
<evidence type="ECO:0000313" key="15">
    <source>
        <dbReference type="EMBL" id="SJZ90586.1"/>
    </source>
</evidence>
<evidence type="ECO:0000256" key="3">
    <source>
        <dbReference type="ARBA" id="ARBA00008636"/>
    </source>
</evidence>
<evidence type="ECO:0000313" key="16">
    <source>
        <dbReference type="Proteomes" id="UP000243297"/>
    </source>
</evidence>
<dbReference type="InterPro" id="IPR051318">
    <property type="entry name" value="Fe-S_L-Ser"/>
</dbReference>
<accession>A0A1T4PH54</accession>
<evidence type="ECO:0000259" key="13">
    <source>
        <dbReference type="Pfam" id="PF03313"/>
    </source>
</evidence>
<dbReference type="InterPro" id="IPR029009">
    <property type="entry name" value="ASB_dom_sf"/>
</dbReference>
<dbReference type="AlphaFoldDB" id="A0A1T4PH54"/>
<name>A0A1T4PH54_9FIRM</name>
<dbReference type="GO" id="GO:0006094">
    <property type="term" value="P:gluconeogenesis"/>
    <property type="evidence" value="ECO:0007669"/>
    <property type="project" value="UniProtKB-KW"/>
</dbReference>
<keyword evidence="10" id="KW-0456">Lyase</keyword>
<evidence type="ECO:0000256" key="1">
    <source>
        <dbReference type="ARBA" id="ARBA00001966"/>
    </source>
</evidence>
<dbReference type="STRING" id="118967.SAMN02745191_2008"/>
<organism evidence="15 16">
    <name type="scientific">Anaerorhabdus furcosa</name>
    <dbReference type="NCBI Taxonomy" id="118967"/>
    <lineage>
        <taxon>Bacteria</taxon>
        <taxon>Bacillati</taxon>
        <taxon>Bacillota</taxon>
        <taxon>Erysipelotrichia</taxon>
        <taxon>Erysipelotrichales</taxon>
        <taxon>Erysipelotrichaceae</taxon>
        <taxon>Anaerorhabdus</taxon>
    </lineage>
</organism>
<evidence type="ECO:0000256" key="10">
    <source>
        <dbReference type="ARBA" id="ARBA00023239"/>
    </source>
</evidence>
<dbReference type="EC" id="4.3.1.17" evidence="4"/>
<dbReference type="SUPFAM" id="SSF143548">
    <property type="entry name" value="Serine metabolism enzymes domain"/>
    <property type="match status" value="1"/>
</dbReference>
<keyword evidence="7" id="KW-0479">Metal-binding</keyword>
<evidence type="ECO:0000256" key="4">
    <source>
        <dbReference type="ARBA" id="ARBA00012093"/>
    </source>
</evidence>
<dbReference type="GO" id="GO:0051539">
    <property type="term" value="F:4 iron, 4 sulfur cluster binding"/>
    <property type="evidence" value="ECO:0007669"/>
    <property type="project" value="UniProtKB-KW"/>
</dbReference>
<proteinExistence type="inferred from homology"/>
<evidence type="ECO:0000256" key="7">
    <source>
        <dbReference type="ARBA" id="ARBA00022723"/>
    </source>
</evidence>
<evidence type="ECO:0000256" key="8">
    <source>
        <dbReference type="ARBA" id="ARBA00023004"/>
    </source>
</evidence>
<evidence type="ECO:0000256" key="9">
    <source>
        <dbReference type="ARBA" id="ARBA00023014"/>
    </source>
</evidence>
<dbReference type="InterPro" id="IPR005131">
    <property type="entry name" value="Ser_deHydtase_bsu"/>
</dbReference>